<dbReference type="EMBL" id="CAJOBP010005372">
    <property type="protein sequence ID" value="CAF4467531.1"/>
    <property type="molecule type" value="Genomic_DNA"/>
</dbReference>
<feature type="non-terminal residue" evidence="5">
    <location>
        <position position="1"/>
    </location>
</feature>
<organism evidence="5 6">
    <name type="scientific">Rotaria socialis</name>
    <dbReference type="NCBI Taxonomy" id="392032"/>
    <lineage>
        <taxon>Eukaryota</taxon>
        <taxon>Metazoa</taxon>
        <taxon>Spiralia</taxon>
        <taxon>Gnathifera</taxon>
        <taxon>Rotifera</taxon>
        <taxon>Eurotatoria</taxon>
        <taxon>Bdelloidea</taxon>
        <taxon>Philodinida</taxon>
        <taxon>Philodinidae</taxon>
        <taxon>Rotaria</taxon>
    </lineage>
</organism>
<dbReference type="AlphaFoldDB" id="A0A820T1F2"/>
<comment type="similarity">
    <text evidence="1">Belongs to the CCDC39 family.</text>
</comment>
<dbReference type="GO" id="GO:0036159">
    <property type="term" value="P:inner dynein arm assembly"/>
    <property type="evidence" value="ECO:0007669"/>
    <property type="project" value="InterPro"/>
</dbReference>
<evidence type="ECO:0000313" key="5">
    <source>
        <dbReference type="EMBL" id="CAF4467531.1"/>
    </source>
</evidence>
<keyword evidence="3" id="KW-0175">Coiled coil</keyword>
<dbReference type="GO" id="GO:0003341">
    <property type="term" value="P:cilium movement"/>
    <property type="evidence" value="ECO:0007669"/>
    <property type="project" value="InterPro"/>
</dbReference>
<dbReference type="PANTHER" id="PTHR18962">
    <property type="entry name" value="COILED-COIL DOMAIN-CONTAINING PROTEIN 39"/>
    <property type="match status" value="1"/>
</dbReference>
<evidence type="ECO:0000256" key="4">
    <source>
        <dbReference type="ARBA" id="ARBA00045182"/>
    </source>
</evidence>
<dbReference type="GO" id="GO:0005930">
    <property type="term" value="C:axoneme"/>
    <property type="evidence" value="ECO:0007669"/>
    <property type="project" value="InterPro"/>
</dbReference>
<gene>
    <name evidence="5" type="ORF">UJA718_LOCUS23962</name>
</gene>
<evidence type="ECO:0000256" key="2">
    <source>
        <dbReference type="ARBA" id="ARBA00016725"/>
    </source>
</evidence>
<accession>A0A820T1F2</accession>
<dbReference type="GO" id="GO:0060285">
    <property type="term" value="P:cilium-dependent cell motility"/>
    <property type="evidence" value="ECO:0007669"/>
    <property type="project" value="TreeGrafter"/>
</dbReference>
<name>A0A820T1F2_9BILA</name>
<evidence type="ECO:0000256" key="3">
    <source>
        <dbReference type="ARBA" id="ARBA00023054"/>
    </source>
</evidence>
<keyword evidence="6" id="KW-1185">Reference proteome</keyword>
<comment type="function">
    <text evidence="4">Required for assembly of dynein regulatory complex (DRC) and inner dynein arm (IDA) complexes, which are responsible for ciliary beat regulation, thereby playing a central role in motility in cilia and flagella. Probably acts together with CCDC40 to form a molecular ruler that determines the 96 nanometer (nm) repeat length and arrangements of components in cilia and flagella. Not required for outer dynein arm complexes assembly.</text>
</comment>
<dbReference type="InterPro" id="IPR033290">
    <property type="entry name" value="CCDC39"/>
</dbReference>
<proteinExistence type="inferred from homology"/>
<dbReference type="PANTHER" id="PTHR18962:SF0">
    <property type="entry name" value="COILED-COIL DOMAIN-CONTAINING PROTEIN 39"/>
    <property type="match status" value="1"/>
</dbReference>
<dbReference type="Proteomes" id="UP000663873">
    <property type="component" value="Unassembled WGS sequence"/>
</dbReference>
<comment type="caution">
    <text evidence="5">The sequence shown here is derived from an EMBL/GenBank/DDBJ whole genome shotgun (WGS) entry which is preliminary data.</text>
</comment>
<protein>
    <recommendedName>
        <fullName evidence="2">Coiled-coil domain-containing protein 39</fullName>
    </recommendedName>
</protein>
<sequence length="99" mass="11732">MDFQQMSECFRNMNFLNDKFTDTRIPSALSNEENKLLEESVETKMKELSSLQLDIVENMDRIQMVDDHQKLVQDELATIQRLLAARRREETTEQTHIDL</sequence>
<evidence type="ECO:0000256" key="1">
    <source>
        <dbReference type="ARBA" id="ARBA00005805"/>
    </source>
</evidence>
<evidence type="ECO:0000313" key="6">
    <source>
        <dbReference type="Proteomes" id="UP000663873"/>
    </source>
</evidence>
<reference evidence="5" key="1">
    <citation type="submission" date="2021-02" db="EMBL/GenBank/DDBJ databases">
        <authorList>
            <person name="Nowell W R."/>
        </authorList>
    </citation>
    <scope>NUCLEOTIDE SEQUENCE</scope>
</reference>